<organism evidence="2 3">
    <name type="scientific">Coemansia spiralis</name>
    <dbReference type="NCBI Taxonomy" id="417178"/>
    <lineage>
        <taxon>Eukaryota</taxon>
        <taxon>Fungi</taxon>
        <taxon>Fungi incertae sedis</taxon>
        <taxon>Zoopagomycota</taxon>
        <taxon>Kickxellomycotina</taxon>
        <taxon>Kickxellomycetes</taxon>
        <taxon>Kickxellales</taxon>
        <taxon>Kickxellaceae</taxon>
        <taxon>Coemansia</taxon>
    </lineage>
</organism>
<dbReference type="Proteomes" id="UP001151518">
    <property type="component" value="Unassembled WGS sequence"/>
</dbReference>
<feature type="compositionally biased region" description="Basic residues" evidence="1">
    <location>
        <begin position="147"/>
        <end position="164"/>
    </location>
</feature>
<gene>
    <name evidence="2" type="ORF">GGI25_002710</name>
</gene>
<name>A0A9W8G396_9FUNG</name>
<dbReference type="EMBL" id="JANBTW010000026">
    <property type="protein sequence ID" value="KAJ2677921.1"/>
    <property type="molecule type" value="Genomic_DNA"/>
</dbReference>
<comment type="caution">
    <text evidence="2">The sequence shown here is derived from an EMBL/GenBank/DDBJ whole genome shotgun (WGS) entry which is preliminary data.</text>
</comment>
<dbReference type="AlphaFoldDB" id="A0A9W8G396"/>
<evidence type="ECO:0000256" key="1">
    <source>
        <dbReference type="SAM" id="MobiDB-lite"/>
    </source>
</evidence>
<dbReference type="OrthoDB" id="5588729at2759"/>
<proteinExistence type="predicted"/>
<sequence length="164" mass="18480">MGISKNKQFKGGQFLKRIHNATDVTKKSSDGSLQPYYPAAAEDDKLGWEVGEDRIDPMYTMRRREREQNTQAKTSFFKRLKTRTEGQGDTDMSDESKKEAATTVQSGELSTASKAPVPGIMRFGFGMMAAKLPATPSDQKSKDKDKAKKSKKKDKKHKKRKKDE</sequence>
<feature type="region of interest" description="Disordered" evidence="1">
    <location>
        <begin position="62"/>
        <end position="119"/>
    </location>
</feature>
<protein>
    <submittedName>
        <fullName evidence="2">Uncharacterized protein</fullName>
    </submittedName>
</protein>
<feature type="region of interest" description="Disordered" evidence="1">
    <location>
        <begin position="131"/>
        <end position="164"/>
    </location>
</feature>
<accession>A0A9W8G396</accession>
<evidence type="ECO:0000313" key="2">
    <source>
        <dbReference type="EMBL" id="KAJ2677921.1"/>
    </source>
</evidence>
<feature type="compositionally biased region" description="Polar residues" evidence="1">
    <location>
        <begin position="102"/>
        <end position="113"/>
    </location>
</feature>
<evidence type="ECO:0000313" key="3">
    <source>
        <dbReference type="Proteomes" id="UP001151518"/>
    </source>
</evidence>
<reference evidence="2" key="1">
    <citation type="submission" date="2022-07" db="EMBL/GenBank/DDBJ databases">
        <title>Phylogenomic reconstructions and comparative analyses of Kickxellomycotina fungi.</title>
        <authorList>
            <person name="Reynolds N.K."/>
            <person name="Stajich J.E."/>
            <person name="Barry K."/>
            <person name="Grigoriev I.V."/>
            <person name="Crous P."/>
            <person name="Smith M.E."/>
        </authorList>
    </citation>
    <scope>NUCLEOTIDE SEQUENCE</scope>
    <source>
        <strain evidence="2">NRRL 3115</strain>
    </source>
</reference>